<proteinExistence type="predicted"/>
<dbReference type="InterPro" id="IPR024616">
    <property type="entry name" value="Pherophorin"/>
</dbReference>
<dbReference type="EMBL" id="GL378341">
    <property type="protein sequence ID" value="EFJ48135.1"/>
    <property type="molecule type" value="Genomic_DNA"/>
</dbReference>
<dbReference type="Pfam" id="PF12499">
    <property type="entry name" value="DUF3707"/>
    <property type="match status" value="1"/>
</dbReference>
<accession>D8TWD4</accession>
<keyword evidence="3" id="KW-1185">Reference proteome</keyword>
<evidence type="ECO:0000313" key="2">
    <source>
        <dbReference type="EMBL" id="EFJ48135.1"/>
    </source>
</evidence>
<evidence type="ECO:0000259" key="1">
    <source>
        <dbReference type="Pfam" id="PF12499"/>
    </source>
</evidence>
<gene>
    <name evidence="2" type="ORF">VOLCADRAFT_91173</name>
</gene>
<protein>
    <recommendedName>
        <fullName evidence="1">Pherophorin domain-containing protein</fullName>
    </recommendedName>
</protein>
<dbReference type="GeneID" id="9617982"/>
<name>D8TWD4_VOLCA</name>
<dbReference type="Proteomes" id="UP000001058">
    <property type="component" value="Unassembled WGS sequence"/>
</dbReference>
<dbReference type="AlphaFoldDB" id="D8TWD4"/>
<dbReference type="InParanoid" id="D8TWD4"/>
<dbReference type="OrthoDB" id="553138at2759"/>
<dbReference type="KEGG" id="vcn:VOLCADRAFT_91173"/>
<evidence type="ECO:0000313" key="3">
    <source>
        <dbReference type="Proteomes" id="UP000001058"/>
    </source>
</evidence>
<sequence length="103" mass="11528">MHLERRAQFPYCRCNRGKVNNPYDLIFNSSRLLRDGTIRSCFRVAQILSCGGLKDRAKSCCESTLKDFRKLELEAGEISDPANPHLAATEPHLAVPKAAGRLI</sequence>
<reference evidence="2 3" key="1">
    <citation type="journal article" date="2010" name="Science">
        <title>Genomic analysis of organismal complexity in the multicellular green alga Volvox carteri.</title>
        <authorList>
            <person name="Prochnik S.E."/>
            <person name="Umen J."/>
            <person name="Nedelcu A.M."/>
            <person name="Hallmann A."/>
            <person name="Miller S.M."/>
            <person name="Nishii I."/>
            <person name="Ferris P."/>
            <person name="Kuo A."/>
            <person name="Mitros T."/>
            <person name="Fritz-Laylin L.K."/>
            <person name="Hellsten U."/>
            <person name="Chapman J."/>
            <person name="Simakov O."/>
            <person name="Rensing S.A."/>
            <person name="Terry A."/>
            <person name="Pangilinan J."/>
            <person name="Kapitonov V."/>
            <person name="Jurka J."/>
            <person name="Salamov A."/>
            <person name="Shapiro H."/>
            <person name="Schmutz J."/>
            <person name="Grimwood J."/>
            <person name="Lindquist E."/>
            <person name="Lucas S."/>
            <person name="Grigoriev I.V."/>
            <person name="Schmitt R."/>
            <person name="Kirk D."/>
            <person name="Rokhsar D.S."/>
        </authorList>
    </citation>
    <scope>NUCLEOTIDE SEQUENCE [LARGE SCALE GENOMIC DNA]</scope>
    <source>
        <strain evidence="3">f. Nagariensis / Eve</strain>
    </source>
</reference>
<organism evidence="3">
    <name type="scientific">Volvox carteri f. nagariensis</name>
    <dbReference type="NCBI Taxonomy" id="3068"/>
    <lineage>
        <taxon>Eukaryota</taxon>
        <taxon>Viridiplantae</taxon>
        <taxon>Chlorophyta</taxon>
        <taxon>core chlorophytes</taxon>
        <taxon>Chlorophyceae</taxon>
        <taxon>CS clade</taxon>
        <taxon>Chlamydomonadales</taxon>
        <taxon>Volvocaceae</taxon>
        <taxon>Volvox</taxon>
    </lineage>
</organism>
<dbReference type="RefSeq" id="XP_002950820.1">
    <property type="nucleotide sequence ID" value="XM_002950774.1"/>
</dbReference>
<feature type="domain" description="Pherophorin" evidence="1">
    <location>
        <begin position="9"/>
        <end position="77"/>
    </location>
</feature>